<keyword evidence="12 18" id="KW-0548">Nucleotidyltransferase</keyword>
<feature type="transmembrane region" description="Helical" evidence="19">
    <location>
        <begin position="94"/>
        <end position="112"/>
    </location>
</feature>
<name>A0A143DGG1_9PROT</name>
<keyword evidence="15 19" id="KW-0472">Membrane</keyword>
<keyword evidence="9" id="KW-0444">Lipid biosynthesis</keyword>
<comment type="pathway">
    <text evidence="3 18">Phospholipid metabolism; CDP-diacylglycerol biosynthesis; CDP-diacylglycerol from sn-glycerol 3-phosphate: step 3/3.</text>
</comment>
<evidence type="ECO:0000256" key="2">
    <source>
        <dbReference type="ARBA" id="ARBA00004651"/>
    </source>
</evidence>
<evidence type="ECO:0000256" key="4">
    <source>
        <dbReference type="ARBA" id="ARBA00005189"/>
    </source>
</evidence>
<evidence type="ECO:0000256" key="1">
    <source>
        <dbReference type="ARBA" id="ARBA00001698"/>
    </source>
</evidence>
<evidence type="ECO:0000313" key="20">
    <source>
        <dbReference type="EMBL" id="AMW35640.1"/>
    </source>
</evidence>
<gene>
    <name evidence="20" type="ORF">AY555_07775</name>
</gene>
<dbReference type="PANTHER" id="PTHR46382">
    <property type="entry name" value="PHOSPHATIDATE CYTIDYLYLTRANSFERASE"/>
    <property type="match status" value="1"/>
</dbReference>
<dbReference type="EC" id="2.7.7.41" evidence="6 18"/>
<comment type="catalytic activity">
    <reaction evidence="1 18">
        <text>a 1,2-diacyl-sn-glycero-3-phosphate + CTP + H(+) = a CDP-1,2-diacyl-sn-glycerol + diphosphate</text>
        <dbReference type="Rhea" id="RHEA:16229"/>
        <dbReference type="ChEBI" id="CHEBI:15378"/>
        <dbReference type="ChEBI" id="CHEBI:33019"/>
        <dbReference type="ChEBI" id="CHEBI:37563"/>
        <dbReference type="ChEBI" id="CHEBI:58332"/>
        <dbReference type="ChEBI" id="CHEBI:58608"/>
        <dbReference type="EC" id="2.7.7.41"/>
    </reaction>
</comment>
<feature type="transmembrane region" description="Helical" evidence="19">
    <location>
        <begin position="12"/>
        <end position="38"/>
    </location>
</feature>
<evidence type="ECO:0000256" key="3">
    <source>
        <dbReference type="ARBA" id="ARBA00005119"/>
    </source>
</evidence>
<evidence type="ECO:0000256" key="10">
    <source>
        <dbReference type="ARBA" id="ARBA00022679"/>
    </source>
</evidence>
<dbReference type="KEGG" id="hjo:AY555_07775"/>
<feature type="transmembrane region" description="Helical" evidence="19">
    <location>
        <begin position="158"/>
        <end position="177"/>
    </location>
</feature>
<evidence type="ECO:0000256" key="9">
    <source>
        <dbReference type="ARBA" id="ARBA00022516"/>
    </source>
</evidence>
<dbReference type="Proteomes" id="UP000076066">
    <property type="component" value="Chromosome"/>
</dbReference>
<comment type="similarity">
    <text evidence="5 18">Belongs to the CDS family.</text>
</comment>
<dbReference type="GO" id="GO:0005886">
    <property type="term" value="C:plasma membrane"/>
    <property type="evidence" value="ECO:0007669"/>
    <property type="project" value="UniProtKB-SubCell"/>
</dbReference>
<evidence type="ECO:0000256" key="13">
    <source>
        <dbReference type="ARBA" id="ARBA00022989"/>
    </source>
</evidence>
<dbReference type="InterPro" id="IPR000374">
    <property type="entry name" value="PC_trans"/>
</dbReference>
<keyword evidence="8" id="KW-1003">Cell membrane</keyword>
<keyword evidence="17" id="KW-1208">Phospholipid metabolism</keyword>
<evidence type="ECO:0000256" key="17">
    <source>
        <dbReference type="ARBA" id="ARBA00023264"/>
    </source>
</evidence>
<evidence type="ECO:0000256" key="16">
    <source>
        <dbReference type="ARBA" id="ARBA00023209"/>
    </source>
</evidence>
<evidence type="ECO:0000256" key="5">
    <source>
        <dbReference type="ARBA" id="ARBA00010185"/>
    </source>
</evidence>
<dbReference type="GeneID" id="53317054"/>
<feature type="transmembrane region" description="Helical" evidence="19">
    <location>
        <begin position="50"/>
        <end position="67"/>
    </location>
</feature>
<feature type="transmembrane region" description="Helical" evidence="19">
    <location>
        <begin position="118"/>
        <end position="138"/>
    </location>
</feature>
<evidence type="ECO:0000256" key="6">
    <source>
        <dbReference type="ARBA" id="ARBA00012487"/>
    </source>
</evidence>
<keyword evidence="21" id="KW-1185">Reference proteome</keyword>
<dbReference type="STRING" id="1549855.AY555_07775"/>
<evidence type="ECO:0000256" key="11">
    <source>
        <dbReference type="ARBA" id="ARBA00022692"/>
    </source>
</evidence>
<dbReference type="PROSITE" id="PS01315">
    <property type="entry name" value="CDS"/>
    <property type="match status" value="1"/>
</dbReference>
<dbReference type="GO" id="GO:0016024">
    <property type="term" value="P:CDP-diacylglycerol biosynthetic process"/>
    <property type="evidence" value="ECO:0007669"/>
    <property type="project" value="UniProtKB-UniPathway"/>
</dbReference>
<keyword evidence="14" id="KW-0443">Lipid metabolism</keyword>
<organism evidence="20 21">
    <name type="scientific">Haematospirillum jordaniae</name>
    <dbReference type="NCBI Taxonomy" id="1549855"/>
    <lineage>
        <taxon>Bacteria</taxon>
        <taxon>Pseudomonadati</taxon>
        <taxon>Pseudomonadota</taxon>
        <taxon>Alphaproteobacteria</taxon>
        <taxon>Rhodospirillales</taxon>
        <taxon>Novispirillaceae</taxon>
        <taxon>Haematospirillum</taxon>
    </lineage>
</organism>
<accession>A0A143DGG1</accession>
<dbReference type="Pfam" id="PF01148">
    <property type="entry name" value="CTP_transf_1"/>
    <property type="match status" value="1"/>
</dbReference>
<dbReference type="GO" id="GO:0004605">
    <property type="term" value="F:phosphatidate cytidylyltransferase activity"/>
    <property type="evidence" value="ECO:0007669"/>
    <property type="project" value="UniProtKB-EC"/>
</dbReference>
<feature type="transmembrane region" description="Helical" evidence="19">
    <location>
        <begin position="233"/>
        <end position="252"/>
    </location>
</feature>
<keyword evidence="13 19" id="KW-1133">Transmembrane helix</keyword>
<evidence type="ECO:0000256" key="19">
    <source>
        <dbReference type="SAM" id="Phobius"/>
    </source>
</evidence>
<proteinExistence type="inferred from homology"/>
<dbReference type="AlphaFoldDB" id="A0A143DGG1"/>
<evidence type="ECO:0000256" key="18">
    <source>
        <dbReference type="RuleBase" id="RU003938"/>
    </source>
</evidence>
<keyword evidence="11 18" id="KW-0812">Transmembrane</keyword>
<keyword evidence="10 18" id="KW-0808">Transferase</keyword>
<evidence type="ECO:0000256" key="14">
    <source>
        <dbReference type="ARBA" id="ARBA00023098"/>
    </source>
</evidence>
<evidence type="ECO:0000256" key="15">
    <source>
        <dbReference type="ARBA" id="ARBA00023136"/>
    </source>
</evidence>
<comment type="subcellular location">
    <subcellularLocation>
        <location evidence="2">Cell membrane</location>
        <topology evidence="2">Multi-pass membrane protein</topology>
    </subcellularLocation>
</comment>
<keyword evidence="16" id="KW-0594">Phospholipid biosynthesis</keyword>
<protein>
    <recommendedName>
        <fullName evidence="7 18">Phosphatidate cytidylyltransferase</fullName>
        <ecNumber evidence="6 18">2.7.7.41</ecNumber>
    </recommendedName>
</protein>
<evidence type="ECO:0000256" key="12">
    <source>
        <dbReference type="ARBA" id="ARBA00022695"/>
    </source>
</evidence>
<dbReference type="RefSeq" id="WP_066136800.1">
    <property type="nucleotide sequence ID" value="NZ_CP014525.1"/>
</dbReference>
<evidence type="ECO:0000256" key="8">
    <source>
        <dbReference type="ARBA" id="ARBA00022475"/>
    </source>
</evidence>
<sequence length="254" mass="26566">MLGARVCSALFLAPVVLLAVWFGDIAFSSVVALASALMIWEWDRMCRGRFGGCGMLAAGTTFVSALLAPHSPFISLGLVWVGTLVVAAFSRSGWLAMGVLYIGLPCLALSWLRGETDVWTLMWLLFVVWATDTGAYVFGRSIGGPKLAPRISPNKTWAGLLGGAVCAALTGAALPFILDMPGWLLALVLAALLAVVAQVGDLFESSVKRRFRVKDSSGIIPGHGGILDRLDGLVAAAPVVVLVVLALGGGLGSW</sequence>
<feature type="transmembrane region" description="Helical" evidence="19">
    <location>
        <begin position="183"/>
        <end position="203"/>
    </location>
</feature>
<dbReference type="PANTHER" id="PTHR46382:SF1">
    <property type="entry name" value="PHOSPHATIDATE CYTIDYLYLTRANSFERASE"/>
    <property type="match status" value="1"/>
</dbReference>
<comment type="pathway">
    <text evidence="4">Lipid metabolism.</text>
</comment>
<feature type="transmembrane region" description="Helical" evidence="19">
    <location>
        <begin position="73"/>
        <end position="89"/>
    </location>
</feature>
<reference evidence="20 21" key="1">
    <citation type="submission" date="2016-02" db="EMBL/GenBank/DDBJ databases">
        <title>Complete Genome of H5569, the type strain of the newly described species Haematospirillium jordaniae.</title>
        <authorList>
            <person name="Nicholson A.C."/>
            <person name="Humrighouse B.W."/>
            <person name="Loparov V."/>
            <person name="McQuiston J.R."/>
        </authorList>
    </citation>
    <scope>NUCLEOTIDE SEQUENCE [LARGE SCALE GENOMIC DNA]</scope>
    <source>
        <strain evidence="20 21">H5569</strain>
    </source>
</reference>
<dbReference type="EMBL" id="CP014525">
    <property type="protein sequence ID" value="AMW35640.1"/>
    <property type="molecule type" value="Genomic_DNA"/>
</dbReference>
<evidence type="ECO:0000313" key="21">
    <source>
        <dbReference type="Proteomes" id="UP000076066"/>
    </source>
</evidence>
<evidence type="ECO:0000256" key="7">
    <source>
        <dbReference type="ARBA" id="ARBA00019373"/>
    </source>
</evidence>
<dbReference type="OrthoDB" id="9799199at2"/>
<dbReference type="UniPathway" id="UPA00557">
    <property type="reaction ID" value="UER00614"/>
</dbReference>